<evidence type="ECO:0000313" key="13">
    <source>
        <dbReference type="EnsemblMetazoa" id="XP_030841148"/>
    </source>
</evidence>
<comment type="subcellular location">
    <subcellularLocation>
        <location evidence="1">Nucleus</location>
        <location evidence="1">Nucleolus</location>
    </subcellularLocation>
</comment>
<dbReference type="KEGG" id="spu:105437666"/>
<organism evidence="13 14">
    <name type="scientific">Strongylocentrotus purpuratus</name>
    <name type="common">Purple sea urchin</name>
    <dbReference type="NCBI Taxonomy" id="7668"/>
    <lineage>
        <taxon>Eukaryota</taxon>
        <taxon>Metazoa</taxon>
        <taxon>Echinodermata</taxon>
        <taxon>Eleutherozoa</taxon>
        <taxon>Echinozoa</taxon>
        <taxon>Echinoidea</taxon>
        <taxon>Euechinoidea</taxon>
        <taxon>Echinacea</taxon>
        <taxon>Camarodonta</taxon>
        <taxon>Echinidea</taxon>
        <taxon>Strongylocentrotidae</taxon>
        <taxon>Strongylocentrotus</taxon>
    </lineage>
</organism>
<keyword evidence="5" id="KW-0862">Zinc</keyword>
<dbReference type="EnsemblMetazoa" id="XM_030985288">
    <property type="protein sequence ID" value="XP_030841148"/>
    <property type="gene ID" value="LOC105437666"/>
</dbReference>
<proteinExistence type="inferred from homology"/>
<dbReference type="InParanoid" id="A0A7M7NTE1"/>
<reference evidence="14" key="1">
    <citation type="submission" date="2015-02" db="EMBL/GenBank/DDBJ databases">
        <title>Genome sequencing for Strongylocentrotus purpuratus.</title>
        <authorList>
            <person name="Murali S."/>
            <person name="Liu Y."/>
            <person name="Vee V."/>
            <person name="English A."/>
            <person name="Wang M."/>
            <person name="Skinner E."/>
            <person name="Han Y."/>
            <person name="Muzny D.M."/>
            <person name="Worley K.C."/>
            <person name="Gibbs R.A."/>
        </authorList>
    </citation>
    <scope>NUCLEOTIDE SEQUENCE</scope>
</reference>
<dbReference type="InterPro" id="IPR048538">
    <property type="entry name" value="Rrn7_cyclin_C"/>
</dbReference>
<dbReference type="AlphaFoldDB" id="A0A7M7NTE1"/>
<evidence type="ECO:0000256" key="4">
    <source>
        <dbReference type="ARBA" id="ARBA00022771"/>
    </source>
</evidence>
<evidence type="ECO:0000259" key="12">
    <source>
        <dbReference type="Pfam" id="PF20645"/>
    </source>
</evidence>
<keyword evidence="9" id="KW-0539">Nucleus</keyword>
<protein>
    <recommendedName>
        <fullName evidence="15">TATA box-binding protein-associated factor RNA polymerase I subunit B</fullName>
    </recommendedName>
</protein>
<keyword evidence="7" id="KW-0238">DNA-binding</keyword>
<dbReference type="OrthoDB" id="10069252at2759"/>
<keyword evidence="4" id="KW-0863">Zinc-finger</keyword>
<evidence type="ECO:0000256" key="3">
    <source>
        <dbReference type="ARBA" id="ARBA00022723"/>
    </source>
</evidence>
<keyword evidence="6" id="KW-0805">Transcription regulation</keyword>
<dbReference type="OMA" id="MASCITC"/>
<dbReference type="PANTHER" id="PTHR31576">
    <property type="entry name" value="TATA BOX-BINDING PROTEIN-ASSOCIATED FACTOR RNA POLYMERASE I SUBUNIT B"/>
    <property type="match status" value="1"/>
</dbReference>
<feature type="domain" description="Rrn7/TAF1B N-terminal cyclin" evidence="11">
    <location>
        <begin position="90"/>
        <end position="233"/>
    </location>
</feature>
<keyword evidence="8" id="KW-0804">Transcription</keyword>
<sequence>MESFCQNCQETVHFSEIDGLFYCNACDCQSETLQVMEYSHFDSQPSQSSSMRSKVIKISSTSKKQTPIDKDETPEQPREEDDIVWFAEAFQIILKKQVDALINMGVTDRLKDVVELLWFRFLQNSRWAFVQKPTKKLNGENRKLKKRKPKKGQEAIEIKEEEGDDLNVTWNKSKNGPADEGLVKKMKFRLHHLLGILFAALKFLGEPILISDLIRWALDGHLPYYGTSDVLPKHLTNKFGHSGSHLFVVAKPDLLHISKLQEPVSHVLNVVNVASLNHIKLDLVVSRFILSLHLPASFHQLTHHLMTKHPYTTSQPQNKNKKNKNKKKTKKRFEFEEGPSLAYILVAMKLLFGLDGQTEMMTSEIGRSIRNKLPAGGNVALFIWAEWMASEKLRAKHHQINTKIVNPQAYREVSDVPRFVNQHSKAFLLGSKREGLNKHHKYQGQSLGSKMQRPFMKVRDQVEPGRIPYTINAPSSFPYSLSGLNERLEEDTKTELTGTTLRQGAPSNPSSDVHWISKRALASCDFSKSSLDYLLNLTKFCEKHGVDPESVLNDDRLKAKDSAIASEKRDRKRKRRESKSVSNGKGMASISQYEDDPDLAAASEDTSKDVRRKKKKTRKDEDDIELGNQRKALLDVGSDSLGQSDLEELPYDQWKEMVLSRTKAPDSSNVSHSVSDTTGLPSYSVSYTRYKPLSVHQAKASMERDGEPSVWRPFHQSYQWLLEHCAALFRLDWMYIHEAVAALESQIFEL</sequence>
<dbReference type="PANTHER" id="PTHR31576:SF2">
    <property type="entry name" value="TATA BOX-BINDING PROTEIN-ASSOCIATED FACTOR RNA POLYMERASE I SUBUNIT B"/>
    <property type="match status" value="1"/>
</dbReference>
<dbReference type="InterPro" id="IPR033599">
    <property type="entry name" value="TAF1B/Rrn7"/>
</dbReference>
<dbReference type="GeneID" id="105437666"/>
<feature type="compositionally biased region" description="Polar residues" evidence="10">
    <location>
        <begin position="495"/>
        <end position="511"/>
    </location>
</feature>
<feature type="compositionally biased region" description="Low complexity" evidence="10">
    <location>
        <begin position="43"/>
        <end position="64"/>
    </location>
</feature>
<evidence type="ECO:0000259" key="11">
    <source>
        <dbReference type="Pfam" id="PF20644"/>
    </source>
</evidence>
<dbReference type="GO" id="GO:0042790">
    <property type="term" value="P:nucleolar large rRNA transcription by RNA polymerase I"/>
    <property type="evidence" value="ECO:0000318"/>
    <property type="project" value="GO_Central"/>
</dbReference>
<feature type="region of interest" description="Disordered" evidence="10">
    <location>
        <begin position="43"/>
        <end position="79"/>
    </location>
</feature>
<name>A0A7M7NTE1_STRPU</name>
<feature type="compositionally biased region" description="Basic and acidic residues" evidence="10">
    <location>
        <begin position="66"/>
        <end position="77"/>
    </location>
</feature>
<dbReference type="FunCoup" id="A0A7M7NTE1">
    <property type="interactions" value="494"/>
</dbReference>
<keyword evidence="3" id="KW-0479">Metal-binding</keyword>
<evidence type="ECO:0008006" key="15">
    <source>
        <dbReference type="Google" id="ProtNLM"/>
    </source>
</evidence>
<evidence type="ECO:0000256" key="9">
    <source>
        <dbReference type="ARBA" id="ARBA00023242"/>
    </source>
</evidence>
<dbReference type="GO" id="GO:0005668">
    <property type="term" value="C:RNA polymerase transcription factor SL1 complex"/>
    <property type="evidence" value="ECO:0000318"/>
    <property type="project" value="GO_Central"/>
</dbReference>
<dbReference type="GO" id="GO:0001164">
    <property type="term" value="F:RNA polymerase I core promoter sequence-specific DNA binding"/>
    <property type="evidence" value="ECO:0000318"/>
    <property type="project" value="GO_Central"/>
</dbReference>
<dbReference type="GO" id="GO:0070860">
    <property type="term" value="C:RNA polymerase I core factor complex"/>
    <property type="evidence" value="ECO:0000318"/>
    <property type="project" value="GO_Central"/>
</dbReference>
<feature type="region of interest" description="Disordered" evidence="10">
    <location>
        <begin position="490"/>
        <end position="512"/>
    </location>
</feature>
<evidence type="ECO:0000256" key="2">
    <source>
        <dbReference type="ARBA" id="ARBA00006899"/>
    </source>
</evidence>
<feature type="compositionally biased region" description="Basic residues" evidence="10">
    <location>
        <begin position="319"/>
        <end position="331"/>
    </location>
</feature>
<dbReference type="Pfam" id="PF20644">
    <property type="entry name" value="Rrn7_cyclin_N"/>
    <property type="match status" value="1"/>
</dbReference>
<evidence type="ECO:0000256" key="5">
    <source>
        <dbReference type="ARBA" id="ARBA00022833"/>
    </source>
</evidence>
<evidence type="ECO:0000256" key="10">
    <source>
        <dbReference type="SAM" id="MobiDB-lite"/>
    </source>
</evidence>
<comment type="similarity">
    <text evidence="2">Belongs to the RRN7/TAF1B family.</text>
</comment>
<reference evidence="13" key="2">
    <citation type="submission" date="2021-01" db="UniProtKB">
        <authorList>
            <consortium name="EnsemblMetazoa"/>
        </authorList>
    </citation>
    <scope>IDENTIFICATION</scope>
</reference>
<dbReference type="RefSeq" id="XP_030841148.1">
    <property type="nucleotide sequence ID" value="XM_030985288.1"/>
</dbReference>
<dbReference type="GO" id="GO:0008270">
    <property type="term" value="F:zinc ion binding"/>
    <property type="evidence" value="ECO:0007669"/>
    <property type="project" value="UniProtKB-KW"/>
</dbReference>
<evidence type="ECO:0000256" key="7">
    <source>
        <dbReference type="ARBA" id="ARBA00023125"/>
    </source>
</evidence>
<evidence type="ECO:0000256" key="1">
    <source>
        <dbReference type="ARBA" id="ARBA00004604"/>
    </source>
</evidence>
<dbReference type="InterPro" id="IPR048540">
    <property type="entry name" value="Rrn7_cyclin_N"/>
</dbReference>
<evidence type="ECO:0000313" key="14">
    <source>
        <dbReference type="Proteomes" id="UP000007110"/>
    </source>
</evidence>
<evidence type="ECO:0000256" key="8">
    <source>
        <dbReference type="ARBA" id="ARBA00023163"/>
    </source>
</evidence>
<feature type="domain" description="Rrn7/TAF1B C-terminal cyclin" evidence="12">
    <location>
        <begin position="278"/>
        <end position="391"/>
    </location>
</feature>
<keyword evidence="14" id="KW-1185">Reference proteome</keyword>
<dbReference type="Pfam" id="PF20645">
    <property type="entry name" value="Rrn7_cyclin_C"/>
    <property type="match status" value="1"/>
</dbReference>
<dbReference type="Proteomes" id="UP000007110">
    <property type="component" value="Unassembled WGS sequence"/>
</dbReference>
<evidence type="ECO:0000256" key="6">
    <source>
        <dbReference type="ARBA" id="ARBA00023015"/>
    </source>
</evidence>
<feature type="region of interest" description="Disordered" evidence="10">
    <location>
        <begin position="309"/>
        <end position="331"/>
    </location>
</feature>
<accession>A0A7M7NTE1</accession>
<feature type="region of interest" description="Disordered" evidence="10">
    <location>
        <begin position="562"/>
        <end position="623"/>
    </location>
</feature>